<dbReference type="Gene3D" id="3.40.190.10">
    <property type="entry name" value="Periplasmic binding protein-like II"/>
    <property type="match status" value="2"/>
</dbReference>
<keyword evidence="5" id="KW-0574">Periplasm</keyword>
<comment type="caution">
    <text evidence="8">The sequence shown here is derived from an EMBL/GenBank/DDBJ whole genome shotgun (WGS) entry which is preliminary data.</text>
</comment>
<dbReference type="RefSeq" id="WP_392392450.1">
    <property type="nucleotide sequence ID" value="NZ_JAURTK010000001.1"/>
</dbReference>
<organism evidence="8 9">
    <name type="scientific">Paraburkholderia caledonica</name>
    <dbReference type="NCBI Taxonomy" id="134536"/>
    <lineage>
        <taxon>Bacteria</taxon>
        <taxon>Pseudomonadati</taxon>
        <taxon>Pseudomonadota</taxon>
        <taxon>Betaproteobacteria</taxon>
        <taxon>Burkholderiales</taxon>
        <taxon>Burkholderiaceae</taxon>
        <taxon>Paraburkholderia</taxon>
    </lineage>
</organism>
<comment type="subcellular location">
    <subcellularLocation>
        <location evidence="1">Periplasm</location>
    </subcellularLocation>
</comment>
<protein>
    <submittedName>
        <fullName evidence="8">Glutamate/aspartate transport system substrate-binding protein</fullName>
    </submittedName>
</protein>
<dbReference type="SMART" id="SM00062">
    <property type="entry name" value="PBPb"/>
    <property type="match status" value="1"/>
</dbReference>
<dbReference type="PANTHER" id="PTHR30085">
    <property type="entry name" value="AMINO ACID ABC TRANSPORTER PERMEASE"/>
    <property type="match status" value="1"/>
</dbReference>
<dbReference type="Proteomes" id="UP001229486">
    <property type="component" value="Unassembled WGS sequence"/>
</dbReference>
<dbReference type="GO" id="GO:0005576">
    <property type="term" value="C:extracellular region"/>
    <property type="evidence" value="ECO:0007669"/>
    <property type="project" value="TreeGrafter"/>
</dbReference>
<name>A0AB73I5Q7_9BURK</name>
<dbReference type="InterPro" id="IPR051455">
    <property type="entry name" value="Bact_solute-bind_prot3"/>
</dbReference>
<dbReference type="SUPFAM" id="SSF53850">
    <property type="entry name" value="Periplasmic binding protein-like II"/>
    <property type="match status" value="1"/>
</dbReference>
<dbReference type="AlphaFoldDB" id="A0AB73I5Q7"/>
<dbReference type="EMBL" id="JAURTK010000001">
    <property type="protein sequence ID" value="MDP9644787.1"/>
    <property type="molecule type" value="Genomic_DNA"/>
</dbReference>
<dbReference type="InterPro" id="IPR001638">
    <property type="entry name" value="Solute-binding_3/MltF_N"/>
</dbReference>
<keyword evidence="3" id="KW-0813">Transport</keyword>
<reference evidence="8" key="1">
    <citation type="submission" date="2023-07" db="EMBL/GenBank/DDBJ databases">
        <title>Sorghum-associated microbial communities from plants grown in Nebraska, USA.</title>
        <authorList>
            <person name="Schachtman D."/>
        </authorList>
    </citation>
    <scope>NUCLEOTIDE SEQUENCE</scope>
    <source>
        <strain evidence="8">DS1061</strain>
    </source>
</reference>
<accession>A0AB73I5Q7</accession>
<evidence type="ECO:0000259" key="7">
    <source>
        <dbReference type="SMART" id="SM00062"/>
    </source>
</evidence>
<dbReference type="CDD" id="cd13688">
    <property type="entry name" value="PBP2_GltI_DEBP"/>
    <property type="match status" value="1"/>
</dbReference>
<dbReference type="Pfam" id="PF00497">
    <property type="entry name" value="SBP_bac_3"/>
    <property type="match status" value="1"/>
</dbReference>
<dbReference type="GO" id="GO:0006865">
    <property type="term" value="P:amino acid transport"/>
    <property type="evidence" value="ECO:0007669"/>
    <property type="project" value="UniProtKB-KW"/>
</dbReference>
<dbReference type="GO" id="GO:0030288">
    <property type="term" value="C:outer membrane-bounded periplasmic space"/>
    <property type="evidence" value="ECO:0007669"/>
    <property type="project" value="TreeGrafter"/>
</dbReference>
<evidence type="ECO:0000256" key="1">
    <source>
        <dbReference type="ARBA" id="ARBA00004418"/>
    </source>
</evidence>
<comment type="similarity">
    <text evidence="2">Belongs to the bacterial solute-binding protein 3 family.</text>
</comment>
<dbReference type="FunFam" id="3.40.190.10:FF:000052">
    <property type="entry name" value="Amino acid ABC transporter substrate-binding protein"/>
    <property type="match status" value="1"/>
</dbReference>
<evidence type="ECO:0000256" key="4">
    <source>
        <dbReference type="ARBA" id="ARBA00022729"/>
    </source>
</evidence>
<evidence type="ECO:0000256" key="5">
    <source>
        <dbReference type="ARBA" id="ARBA00022764"/>
    </source>
</evidence>
<evidence type="ECO:0000313" key="9">
    <source>
        <dbReference type="Proteomes" id="UP001229486"/>
    </source>
</evidence>
<feature type="domain" description="Solute-binding protein family 3/N-terminal" evidence="7">
    <location>
        <begin position="50"/>
        <end position="282"/>
    </location>
</feature>
<keyword evidence="6" id="KW-0029">Amino-acid transport</keyword>
<sequence length="311" mass="34291">MKQPLSARAANGRCGAIAAVALLTFSALDDARAAEPELTGTLLKISKEHVVTIGYRDASVPFSYYDADQKPIGYSIDVANLIIERIKMVVKSPDLKVRTIPITSQNRISLLQNGTIDFECTSTTNNVERAQQVSFSNSFFVIGTRLLVNRKSGIKDFDDLKEKTVVVGAGTTSEKILRKMNVEKSMSMDVISAKDHTESFLMLSTGRAKAMMMDDALLAGERAKAHNPSDYEIVGTPRTYEAYGCMLRKNDAPMKAVMDAAIIEAQKSGVAAKMYQRWFQQPIPPKRINLDFPLSPRMQALFANPDDKPTS</sequence>
<dbReference type="PANTHER" id="PTHR30085:SF2">
    <property type="entry name" value="GLUTAMATE_ASPARTATE IMPORT SOLUTE-BINDING PROTEIN"/>
    <property type="match status" value="1"/>
</dbReference>
<keyword evidence="4" id="KW-0732">Signal</keyword>
<dbReference type="NCBIfam" id="NF008063">
    <property type="entry name" value="PRK10797.1"/>
    <property type="match status" value="1"/>
</dbReference>
<evidence type="ECO:0000256" key="6">
    <source>
        <dbReference type="ARBA" id="ARBA00022970"/>
    </source>
</evidence>
<evidence type="ECO:0000256" key="2">
    <source>
        <dbReference type="ARBA" id="ARBA00010333"/>
    </source>
</evidence>
<evidence type="ECO:0000256" key="3">
    <source>
        <dbReference type="ARBA" id="ARBA00022448"/>
    </source>
</evidence>
<proteinExistence type="inferred from homology"/>
<evidence type="ECO:0000313" key="8">
    <source>
        <dbReference type="EMBL" id="MDP9644787.1"/>
    </source>
</evidence>
<gene>
    <name evidence="8" type="ORF">J2793_000209</name>
</gene>